<feature type="chain" id="PRO_5036953367" evidence="1">
    <location>
        <begin position="25"/>
        <end position="109"/>
    </location>
</feature>
<gene>
    <name evidence="2" type="ORF">Ato02nite_086500</name>
</gene>
<comment type="caution">
    <text evidence="2">The sequence shown here is derived from an EMBL/GenBank/DDBJ whole genome shotgun (WGS) entry which is preliminary data.</text>
</comment>
<keyword evidence="3" id="KW-1185">Reference proteome</keyword>
<feature type="signal peptide" evidence="1">
    <location>
        <begin position="1"/>
        <end position="24"/>
    </location>
</feature>
<evidence type="ECO:0000313" key="2">
    <source>
        <dbReference type="EMBL" id="GIM96857.1"/>
    </source>
</evidence>
<dbReference type="AlphaFoldDB" id="A0A919WB47"/>
<keyword evidence="1" id="KW-0732">Signal</keyword>
<proteinExistence type="predicted"/>
<organism evidence="2 3">
    <name type="scientific">Paractinoplanes toevensis</name>
    <dbReference type="NCBI Taxonomy" id="571911"/>
    <lineage>
        <taxon>Bacteria</taxon>
        <taxon>Bacillati</taxon>
        <taxon>Actinomycetota</taxon>
        <taxon>Actinomycetes</taxon>
        <taxon>Micromonosporales</taxon>
        <taxon>Micromonosporaceae</taxon>
        <taxon>Paractinoplanes</taxon>
    </lineage>
</organism>
<protein>
    <submittedName>
        <fullName evidence="2">Uncharacterized protein</fullName>
    </submittedName>
</protein>
<dbReference type="EMBL" id="BOQN01000130">
    <property type="protein sequence ID" value="GIM96857.1"/>
    <property type="molecule type" value="Genomic_DNA"/>
</dbReference>
<dbReference type="RefSeq" id="WP_213012525.1">
    <property type="nucleotide sequence ID" value="NZ_BOQN01000130.1"/>
</dbReference>
<reference evidence="2 3" key="1">
    <citation type="submission" date="2021-03" db="EMBL/GenBank/DDBJ databases">
        <title>Whole genome shotgun sequence of Actinoplanes toevensis NBRC 105298.</title>
        <authorList>
            <person name="Komaki H."/>
            <person name="Tamura T."/>
        </authorList>
    </citation>
    <scope>NUCLEOTIDE SEQUENCE [LARGE SCALE GENOMIC DNA]</scope>
    <source>
        <strain evidence="2 3">NBRC 105298</strain>
    </source>
</reference>
<name>A0A919WB47_9ACTN</name>
<sequence length="109" mass="12059">MSGTSFYAATAVLALGMAFTIKPAAEEGAEIVSRLSWINVWPSTGQPDQPWLDEPDEDAFTCSSRSVCELYTEAVRDAGLPGQHAELRLFCSHEDDRDDMFLEMHTDAM</sequence>
<evidence type="ECO:0000313" key="3">
    <source>
        <dbReference type="Proteomes" id="UP000677082"/>
    </source>
</evidence>
<accession>A0A919WB47</accession>
<evidence type="ECO:0000256" key="1">
    <source>
        <dbReference type="SAM" id="SignalP"/>
    </source>
</evidence>
<dbReference type="Proteomes" id="UP000677082">
    <property type="component" value="Unassembled WGS sequence"/>
</dbReference>